<accession>A0ABV6P4K4</accession>
<sequence length="79" mass="8607">MNRVMAAMAVVVGILAMIQNKRFGDAGIETSRRFYRIDLPPGTRRRAFTIWYGRILAVVVGAAMVVLGTLGAVGVIHPH</sequence>
<dbReference type="EMBL" id="JBHLUE010000019">
    <property type="protein sequence ID" value="MFC0567203.1"/>
    <property type="molecule type" value="Genomic_DNA"/>
</dbReference>
<name>A0ABV6P4K4_9ACTN</name>
<keyword evidence="3" id="KW-1185">Reference proteome</keyword>
<keyword evidence="1" id="KW-1133">Transmembrane helix</keyword>
<protein>
    <submittedName>
        <fullName evidence="2">Uncharacterized protein</fullName>
    </submittedName>
</protein>
<dbReference type="Proteomes" id="UP001589894">
    <property type="component" value="Unassembled WGS sequence"/>
</dbReference>
<dbReference type="RefSeq" id="WP_377342476.1">
    <property type="nucleotide sequence ID" value="NZ_JBHLUE010000019.1"/>
</dbReference>
<evidence type="ECO:0000313" key="3">
    <source>
        <dbReference type="Proteomes" id="UP001589894"/>
    </source>
</evidence>
<evidence type="ECO:0000313" key="2">
    <source>
        <dbReference type="EMBL" id="MFC0567203.1"/>
    </source>
</evidence>
<evidence type="ECO:0000256" key="1">
    <source>
        <dbReference type="SAM" id="Phobius"/>
    </source>
</evidence>
<gene>
    <name evidence="2" type="ORF">ACFFHU_24075</name>
</gene>
<comment type="caution">
    <text evidence="2">The sequence shown here is derived from an EMBL/GenBank/DDBJ whole genome shotgun (WGS) entry which is preliminary data.</text>
</comment>
<keyword evidence="1" id="KW-0812">Transmembrane</keyword>
<feature type="transmembrane region" description="Helical" evidence="1">
    <location>
        <begin position="50"/>
        <end position="76"/>
    </location>
</feature>
<reference evidence="2 3" key="1">
    <citation type="submission" date="2024-09" db="EMBL/GenBank/DDBJ databases">
        <authorList>
            <person name="Sun Q."/>
            <person name="Mori K."/>
        </authorList>
    </citation>
    <scope>NUCLEOTIDE SEQUENCE [LARGE SCALE GENOMIC DNA]</scope>
    <source>
        <strain evidence="2 3">TBRC 2205</strain>
    </source>
</reference>
<organism evidence="2 3">
    <name type="scientific">Plantactinospora siamensis</name>
    <dbReference type="NCBI Taxonomy" id="555372"/>
    <lineage>
        <taxon>Bacteria</taxon>
        <taxon>Bacillati</taxon>
        <taxon>Actinomycetota</taxon>
        <taxon>Actinomycetes</taxon>
        <taxon>Micromonosporales</taxon>
        <taxon>Micromonosporaceae</taxon>
        <taxon>Plantactinospora</taxon>
    </lineage>
</organism>
<proteinExistence type="predicted"/>
<keyword evidence="1" id="KW-0472">Membrane</keyword>